<feature type="domain" description="Peptidase G2 IMC autoproteolytic cleavage" evidence="2">
    <location>
        <begin position="305"/>
        <end position="483"/>
    </location>
</feature>
<evidence type="ECO:0000313" key="3">
    <source>
        <dbReference type="EMBL" id="KXG75459.1"/>
    </source>
</evidence>
<dbReference type="CDD" id="cd12820">
    <property type="entry name" value="LbR_YadA-like"/>
    <property type="match status" value="1"/>
</dbReference>
<dbReference type="EMBL" id="LOEE01000034">
    <property type="protein sequence ID" value="KXG75459.1"/>
    <property type="molecule type" value="Genomic_DNA"/>
</dbReference>
<dbReference type="InterPro" id="IPR021865">
    <property type="entry name" value="Peptidase_G2"/>
</dbReference>
<reference evidence="3 4" key="1">
    <citation type="submission" date="2015-12" db="EMBL/GenBank/DDBJ databases">
        <title>Draft genome sequence of the thermoanaerobe Thermotalea metallivorans, an isolate from the runoff channel of the Great Artesian Basin, Australia.</title>
        <authorList>
            <person name="Patel B.K."/>
        </authorList>
    </citation>
    <scope>NUCLEOTIDE SEQUENCE [LARGE SCALE GENOMIC DNA]</scope>
    <source>
        <strain evidence="3 4">B2-1</strain>
    </source>
</reference>
<dbReference type="PATRIC" id="fig|520762.4.peg.1913"/>
<accession>A0A140L4I4</accession>
<comment type="caution">
    <text evidence="3">The sequence shown here is derived from an EMBL/GenBank/DDBJ whole genome shotgun (WGS) entry which is preliminary data.</text>
</comment>
<evidence type="ECO:0000259" key="2">
    <source>
        <dbReference type="Pfam" id="PF11962"/>
    </source>
</evidence>
<dbReference type="AlphaFoldDB" id="A0A140L4I4"/>
<dbReference type="STRING" id="520762.AN619_17230"/>
<dbReference type="Gene3D" id="2.40.300.10">
    <property type="entry name" value="Head decoration protein D"/>
    <property type="match status" value="1"/>
</dbReference>
<feature type="region of interest" description="Disordered" evidence="1">
    <location>
        <begin position="108"/>
        <end position="153"/>
    </location>
</feature>
<dbReference type="SUPFAM" id="SSF101967">
    <property type="entry name" value="Adhesin YadA, collagen-binding domain"/>
    <property type="match status" value="3"/>
</dbReference>
<dbReference type="Gene3D" id="4.10.80.40">
    <property type="entry name" value="succinate dehydrogenase protein domain"/>
    <property type="match status" value="1"/>
</dbReference>
<evidence type="ECO:0000256" key="1">
    <source>
        <dbReference type="SAM" id="MobiDB-lite"/>
    </source>
</evidence>
<gene>
    <name evidence="3" type="ORF">AN619_17230</name>
</gene>
<organism evidence="3 4">
    <name type="scientific">Thermotalea metallivorans</name>
    <dbReference type="NCBI Taxonomy" id="520762"/>
    <lineage>
        <taxon>Bacteria</taxon>
        <taxon>Bacillati</taxon>
        <taxon>Bacillota</taxon>
        <taxon>Clostridia</taxon>
        <taxon>Peptostreptococcales</taxon>
        <taxon>Thermotaleaceae</taxon>
        <taxon>Thermotalea</taxon>
    </lineage>
</organism>
<dbReference type="Pfam" id="PF11962">
    <property type="entry name" value="Peptidase_G2"/>
    <property type="match status" value="1"/>
</dbReference>
<feature type="compositionally biased region" description="Polar residues" evidence="1">
    <location>
        <begin position="108"/>
        <end position="117"/>
    </location>
</feature>
<keyword evidence="4" id="KW-1185">Reference proteome</keyword>
<dbReference type="InterPro" id="IPR011049">
    <property type="entry name" value="Serralysin-like_metalloprot_C"/>
</dbReference>
<name>A0A140L4I4_9FIRM</name>
<proteinExistence type="predicted"/>
<protein>
    <recommendedName>
        <fullName evidence="2">Peptidase G2 IMC autoproteolytic cleavage domain-containing protein</fullName>
    </recommendedName>
</protein>
<dbReference type="Gene3D" id="2.150.10.10">
    <property type="entry name" value="Serralysin-like metalloprotease, C-terminal"/>
    <property type="match status" value="1"/>
</dbReference>
<evidence type="ECO:0000313" key="4">
    <source>
        <dbReference type="Proteomes" id="UP000070456"/>
    </source>
</evidence>
<sequence length="498" mass="52298">MCSGRSMGECSHAEGKNTAAHGLASHAEGLQTQAKGVFSHAEGLLTTAAGEGAHAEGIQTTAEGGASHGEGLKTIAKGDMSHAEGTETNANGTASHSEGQFTTAYGTASHAEGQSTMAKGEASHAEGQSTAAHGDGSHAEGMETTANGQPSHAEGWKTLAQGFASHAEGQATTAAVFFFSSRRRHTISNGLCSHTEGYGTITTTRYAHAEGEHTKAEGAASHAEGSNTTAGGFASHAEGARTAAGGFAAHAQGYEVIADGHFSHGEGWGTSTGLCEGAHIMGKFGDADEPYSWYLANGISAAAKGIAAKIIGSAGNMFIDGLYGSSGTSYAEMFESIDGKPIDPGYFVTLHGKKIRRANEKDAYILGVTVTKPAILASCGELRWKGKYMTDPWQRIQYREVVVPEVKDGNGKVILPERKEIQPVIHPGWDMTRKYIPRRKRPEWIPVGLLGQLLVRDDGTCSENGYCRVNPSGIATAAPHGYRVLERIKADQILILFR</sequence>
<dbReference type="Proteomes" id="UP000070456">
    <property type="component" value="Unassembled WGS sequence"/>
</dbReference>